<proteinExistence type="inferred from homology"/>
<dbReference type="InterPro" id="IPR011059">
    <property type="entry name" value="Metal-dep_hydrolase_composite"/>
</dbReference>
<dbReference type="PANTHER" id="PTHR43794:SF5">
    <property type="entry name" value="CHLOROHYDROLASE FAMILY PROTEIN"/>
    <property type="match status" value="1"/>
</dbReference>
<evidence type="ECO:0000259" key="2">
    <source>
        <dbReference type="Pfam" id="PF01979"/>
    </source>
</evidence>
<dbReference type="InterPro" id="IPR032466">
    <property type="entry name" value="Metal_Hydrolase"/>
</dbReference>
<evidence type="ECO:0000313" key="3">
    <source>
        <dbReference type="EMBL" id="MCU5781446.1"/>
    </source>
</evidence>
<name>A0ABT2QV86_9GAMM</name>
<dbReference type="SUPFAM" id="SSF51338">
    <property type="entry name" value="Composite domain of metallo-dependent hydrolases"/>
    <property type="match status" value="1"/>
</dbReference>
<reference evidence="3" key="1">
    <citation type="submission" date="2012-09" db="EMBL/GenBank/DDBJ databases">
        <title>Genome Sequence of alkane-degrading Bacterium Alcanivorax balearicus MACL04.</title>
        <authorList>
            <person name="Lai Q."/>
            <person name="Shao Z."/>
        </authorList>
    </citation>
    <scope>NUCLEOTIDE SEQUENCE</scope>
    <source>
        <strain evidence="3">MACL04</strain>
    </source>
</reference>
<dbReference type="PANTHER" id="PTHR43794">
    <property type="entry name" value="AMINOHYDROLASE SSNA-RELATED"/>
    <property type="match status" value="1"/>
</dbReference>
<gene>
    <name evidence="3" type="ORF">MA04_00746</name>
</gene>
<sequence length="493" mass="54442">MNTPAPWHCEWLLPAPGQRPAQRGARLQWNCTNLTSWRNLAADDPVPPRGLVLPALANAHDHARGFRNASLGAFGEPLESWLPFLGWMPPMPPYLCAATSLARSARHGVVNVLVHYTRVQGGLPYLEEAREVGRAARDVGVHIGFAVALRDRQSLAYAPDHTVLERLSPAIRDAIRRQLASPALPVAEQLALVEEVAAACADYPMTVQYGPTGVQWCSNALLEGVAQASSDQQRPVHMHLLETRRQRQWADHAFPGGIVHHLDQLGLLTPQLTLAHCTWCRPDELALLAERGVTIAVNTSSNLLLGSGIAPFEEMQRQGCRVAMGLDGLALDEDDDAWRELRLTWALHRGREFRPALDAATLWRFAAVNGRRAVTGKLDSGGVIDDGAPADLIMLDWDALNDDGLWPDHDPWPLILARANGRHINKVVASGRLIVDQGRLLTVDETALTGELHRRARHAIDRDSAEIQAWRRTLATFSRELEAFYYHQGHCCG</sequence>
<feature type="domain" description="Amidohydrolase-related" evidence="2">
    <location>
        <begin position="51"/>
        <end position="433"/>
    </location>
</feature>
<dbReference type="Proteomes" id="UP001064106">
    <property type="component" value="Unassembled WGS sequence"/>
</dbReference>
<organism evidence="3 4">
    <name type="scientific">Alloalcanivorax balearicus MACL04</name>
    <dbReference type="NCBI Taxonomy" id="1177182"/>
    <lineage>
        <taxon>Bacteria</taxon>
        <taxon>Pseudomonadati</taxon>
        <taxon>Pseudomonadota</taxon>
        <taxon>Gammaproteobacteria</taxon>
        <taxon>Oceanospirillales</taxon>
        <taxon>Alcanivoracaceae</taxon>
        <taxon>Alloalcanivorax</taxon>
    </lineage>
</organism>
<dbReference type="InterPro" id="IPR006680">
    <property type="entry name" value="Amidohydro-rel"/>
</dbReference>
<evidence type="ECO:0000256" key="1">
    <source>
        <dbReference type="ARBA" id="ARBA00006745"/>
    </source>
</evidence>
<evidence type="ECO:0000313" key="4">
    <source>
        <dbReference type="Proteomes" id="UP001064106"/>
    </source>
</evidence>
<dbReference type="InterPro" id="IPR050287">
    <property type="entry name" value="MTA/SAH_deaminase"/>
</dbReference>
<dbReference type="SUPFAM" id="SSF51556">
    <property type="entry name" value="Metallo-dependent hydrolases"/>
    <property type="match status" value="1"/>
</dbReference>
<keyword evidence="4" id="KW-1185">Reference proteome</keyword>
<comment type="similarity">
    <text evidence="1">Belongs to the metallo-dependent hydrolases superfamily. ATZ/TRZ family.</text>
</comment>
<dbReference type="Pfam" id="PF01979">
    <property type="entry name" value="Amidohydro_1"/>
    <property type="match status" value="1"/>
</dbReference>
<accession>A0ABT2QV86</accession>
<dbReference type="Gene3D" id="3.20.20.140">
    <property type="entry name" value="Metal-dependent hydrolases"/>
    <property type="match status" value="1"/>
</dbReference>
<protein>
    <submittedName>
        <fullName evidence="3">Cytosine deaminase</fullName>
    </submittedName>
</protein>
<dbReference type="EMBL" id="ARXS01000003">
    <property type="protein sequence ID" value="MCU5781446.1"/>
    <property type="molecule type" value="Genomic_DNA"/>
</dbReference>
<dbReference type="RefSeq" id="WP_262459503.1">
    <property type="nucleotide sequence ID" value="NZ_ARXS01000003.1"/>
</dbReference>
<comment type="caution">
    <text evidence="3">The sequence shown here is derived from an EMBL/GenBank/DDBJ whole genome shotgun (WGS) entry which is preliminary data.</text>
</comment>